<dbReference type="RefSeq" id="WP_189539352.1">
    <property type="nucleotide sequence ID" value="NZ_BMZD01000002.1"/>
</dbReference>
<keyword evidence="1" id="KW-0812">Transmembrane</keyword>
<gene>
    <name evidence="2" type="ORF">GCM10011617_10280</name>
</gene>
<organism evidence="2 3">
    <name type="scientific">Novosphingobium arvoryzae</name>
    <dbReference type="NCBI Taxonomy" id="1256514"/>
    <lineage>
        <taxon>Bacteria</taxon>
        <taxon>Pseudomonadati</taxon>
        <taxon>Pseudomonadota</taxon>
        <taxon>Alphaproteobacteria</taxon>
        <taxon>Sphingomonadales</taxon>
        <taxon>Sphingomonadaceae</taxon>
        <taxon>Novosphingobium</taxon>
    </lineage>
</organism>
<name>A0A918RES1_9SPHN</name>
<proteinExistence type="predicted"/>
<dbReference type="AlphaFoldDB" id="A0A918RES1"/>
<comment type="caution">
    <text evidence="2">The sequence shown here is derived from an EMBL/GenBank/DDBJ whole genome shotgun (WGS) entry which is preliminary data.</text>
</comment>
<sequence>MSKDPAMARFFIIQAVRAGGVALAVYGLIALAGKAALPPPAGLVLTVIGMITAYLGPLTLAKRWKSPDA</sequence>
<keyword evidence="1" id="KW-1133">Transmembrane helix</keyword>
<dbReference type="EMBL" id="BMZD01000002">
    <property type="protein sequence ID" value="GGZ92623.1"/>
    <property type="molecule type" value="Genomic_DNA"/>
</dbReference>
<keyword evidence="1" id="KW-0472">Membrane</keyword>
<accession>A0A918RES1</accession>
<keyword evidence="3" id="KW-1185">Reference proteome</keyword>
<evidence type="ECO:0000256" key="1">
    <source>
        <dbReference type="SAM" id="Phobius"/>
    </source>
</evidence>
<feature type="transmembrane region" description="Helical" evidence="1">
    <location>
        <begin position="7"/>
        <end position="29"/>
    </location>
</feature>
<protein>
    <submittedName>
        <fullName evidence="2">Uncharacterized protein</fullName>
    </submittedName>
</protein>
<evidence type="ECO:0000313" key="2">
    <source>
        <dbReference type="EMBL" id="GGZ92623.1"/>
    </source>
</evidence>
<evidence type="ECO:0000313" key="3">
    <source>
        <dbReference type="Proteomes" id="UP000634139"/>
    </source>
</evidence>
<feature type="transmembrane region" description="Helical" evidence="1">
    <location>
        <begin position="41"/>
        <end position="61"/>
    </location>
</feature>
<dbReference type="Proteomes" id="UP000634139">
    <property type="component" value="Unassembled WGS sequence"/>
</dbReference>
<reference evidence="2" key="1">
    <citation type="journal article" date="2014" name="Int. J. Syst. Evol. Microbiol.">
        <title>Complete genome sequence of Corynebacterium casei LMG S-19264T (=DSM 44701T), isolated from a smear-ripened cheese.</title>
        <authorList>
            <consortium name="US DOE Joint Genome Institute (JGI-PGF)"/>
            <person name="Walter F."/>
            <person name="Albersmeier A."/>
            <person name="Kalinowski J."/>
            <person name="Ruckert C."/>
        </authorList>
    </citation>
    <scope>NUCLEOTIDE SEQUENCE</scope>
    <source>
        <strain evidence="2">KCTC 32422</strain>
    </source>
</reference>
<reference evidence="2" key="2">
    <citation type="submission" date="2020-09" db="EMBL/GenBank/DDBJ databases">
        <authorList>
            <person name="Sun Q."/>
            <person name="Kim S."/>
        </authorList>
    </citation>
    <scope>NUCLEOTIDE SEQUENCE</scope>
    <source>
        <strain evidence="2">KCTC 32422</strain>
    </source>
</reference>